<dbReference type="Proteomes" id="UP000696294">
    <property type="component" value="Unassembled WGS sequence"/>
</dbReference>
<comment type="caution">
    <text evidence="1">The sequence shown here is derived from an EMBL/GenBank/DDBJ whole genome shotgun (WGS) entry which is preliminary data.</text>
</comment>
<keyword evidence="2" id="KW-1185">Reference proteome</keyword>
<organism evidence="1 2">
    <name type="scientific">Nonomuraea composti</name>
    <dbReference type="NCBI Taxonomy" id="2720023"/>
    <lineage>
        <taxon>Bacteria</taxon>
        <taxon>Bacillati</taxon>
        <taxon>Actinomycetota</taxon>
        <taxon>Actinomycetes</taxon>
        <taxon>Streptosporangiales</taxon>
        <taxon>Streptosporangiaceae</taxon>
        <taxon>Nonomuraea</taxon>
    </lineage>
</organism>
<accession>A0ABX1B4T3</accession>
<gene>
    <name evidence="1" type="ORF">HCN51_25860</name>
</gene>
<name>A0ABX1B4T3_9ACTN</name>
<protein>
    <submittedName>
        <fullName evidence="1">Uncharacterized protein</fullName>
    </submittedName>
</protein>
<reference evidence="1 2" key="1">
    <citation type="submission" date="2020-03" db="EMBL/GenBank/DDBJ databases">
        <title>WGS of actinomycetes isolated from Thailand.</title>
        <authorList>
            <person name="Thawai C."/>
        </authorList>
    </citation>
    <scope>NUCLEOTIDE SEQUENCE [LARGE SCALE GENOMIC DNA]</scope>
    <source>
        <strain evidence="1 2">FMUSA5-5</strain>
    </source>
</reference>
<evidence type="ECO:0000313" key="2">
    <source>
        <dbReference type="Proteomes" id="UP000696294"/>
    </source>
</evidence>
<sequence length="63" mass="7026">MDLADRLPPYAFGPSGGLVSMPEDLNRFWRDAPLGEMMTRPVRVEQEGRPAGARAFTATMCER</sequence>
<evidence type="ECO:0000313" key="1">
    <source>
        <dbReference type="EMBL" id="NJP92843.1"/>
    </source>
</evidence>
<dbReference type="EMBL" id="JAATEP010000019">
    <property type="protein sequence ID" value="NJP92843.1"/>
    <property type="molecule type" value="Genomic_DNA"/>
</dbReference>
<dbReference type="RefSeq" id="WP_168012432.1">
    <property type="nucleotide sequence ID" value="NZ_JAATEP010000019.1"/>
</dbReference>
<proteinExistence type="predicted"/>